<accession>A0ABR2YAR9</accession>
<proteinExistence type="predicted"/>
<name>A0ABR2YAR9_9PEZI</name>
<reference evidence="1 2" key="1">
    <citation type="submission" date="2024-02" db="EMBL/GenBank/DDBJ databases">
        <title>First draft genome assembly of two strains of Seiridium cardinale.</title>
        <authorList>
            <person name="Emiliani G."/>
            <person name="Scali E."/>
        </authorList>
    </citation>
    <scope>NUCLEOTIDE SEQUENCE [LARGE SCALE GENOMIC DNA]</scope>
    <source>
        <strain evidence="1 2">BM-138-000479</strain>
    </source>
</reference>
<evidence type="ECO:0000313" key="1">
    <source>
        <dbReference type="EMBL" id="KAK9784101.1"/>
    </source>
</evidence>
<gene>
    <name evidence="1" type="ORF">SCAR479_00660</name>
</gene>
<organism evidence="1 2">
    <name type="scientific">Seiridium cardinale</name>
    <dbReference type="NCBI Taxonomy" id="138064"/>
    <lineage>
        <taxon>Eukaryota</taxon>
        <taxon>Fungi</taxon>
        <taxon>Dikarya</taxon>
        <taxon>Ascomycota</taxon>
        <taxon>Pezizomycotina</taxon>
        <taxon>Sordariomycetes</taxon>
        <taxon>Xylariomycetidae</taxon>
        <taxon>Amphisphaeriales</taxon>
        <taxon>Sporocadaceae</taxon>
        <taxon>Seiridium</taxon>
    </lineage>
</organism>
<protein>
    <submittedName>
        <fullName evidence="1">Uncharacterized protein</fullName>
    </submittedName>
</protein>
<evidence type="ECO:0000313" key="2">
    <source>
        <dbReference type="Proteomes" id="UP001465668"/>
    </source>
</evidence>
<dbReference type="EMBL" id="JARVKM010000001">
    <property type="protein sequence ID" value="KAK9784101.1"/>
    <property type="molecule type" value="Genomic_DNA"/>
</dbReference>
<dbReference type="Proteomes" id="UP001465668">
    <property type="component" value="Unassembled WGS sequence"/>
</dbReference>
<sequence length="184" mass="19970">MVPPWQTGHQTLEVDAADYRVIPYSAIWRGRHVLAKALERGDVCILLSPSVCLALKSPLLATRSDETAAHRTCQLIKCLNDEQRFPDIQGRLKRGMQEKAYFVDQAPGPGWLLGFLGANLWHGGHSKPLKVGSGSDGLAEADLAVSCNQRRVGEESVSAGLGLLAHVQSHGLVATALAPYIRQR</sequence>
<keyword evidence="2" id="KW-1185">Reference proteome</keyword>
<comment type="caution">
    <text evidence="1">The sequence shown here is derived from an EMBL/GenBank/DDBJ whole genome shotgun (WGS) entry which is preliminary data.</text>
</comment>